<evidence type="ECO:0000313" key="9">
    <source>
        <dbReference type="Proteomes" id="UP001361239"/>
    </source>
</evidence>
<gene>
    <name evidence="8" type="ORF">WG901_10395</name>
</gene>
<feature type="transmembrane region" description="Helical" evidence="6">
    <location>
        <begin position="77"/>
        <end position="97"/>
    </location>
</feature>
<feature type="domain" description="GtrA/DPMS transmembrane" evidence="7">
    <location>
        <begin position="15"/>
        <end position="124"/>
    </location>
</feature>
<evidence type="ECO:0000259" key="7">
    <source>
        <dbReference type="Pfam" id="PF04138"/>
    </source>
</evidence>
<keyword evidence="9" id="KW-1185">Reference proteome</keyword>
<feature type="transmembrane region" description="Helical" evidence="6">
    <location>
        <begin position="46"/>
        <end position="65"/>
    </location>
</feature>
<evidence type="ECO:0000256" key="5">
    <source>
        <dbReference type="ARBA" id="ARBA00023136"/>
    </source>
</evidence>
<comment type="caution">
    <text evidence="8">The sequence shown here is derived from an EMBL/GenBank/DDBJ whole genome shotgun (WGS) entry which is preliminary data.</text>
</comment>
<comment type="similarity">
    <text evidence="2">Belongs to the GtrA family.</text>
</comment>
<feature type="transmembrane region" description="Helical" evidence="6">
    <location>
        <begin position="21"/>
        <end position="40"/>
    </location>
</feature>
<dbReference type="Pfam" id="PF04138">
    <property type="entry name" value="GtrA_DPMS_TM"/>
    <property type="match status" value="1"/>
</dbReference>
<dbReference type="InterPro" id="IPR007267">
    <property type="entry name" value="GtrA_DPMS_TM"/>
</dbReference>
<sequence>MFDWRSPAEWKRLWRYYQAGVLNTLFGYGLFSILVAAHVNLYAAQALSHVAGMAFNYLTYSRYAFRDRQASKSGFVVSYAVNYLLGLGFIWSCMQVWPSPYAAGLISTVLVSIINYFVLGRLAFKKARA</sequence>
<feature type="transmembrane region" description="Helical" evidence="6">
    <location>
        <begin position="103"/>
        <end position="124"/>
    </location>
</feature>
<evidence type="ECO:0000256" key="1">
    <source>
        <dbReference type="ARBA" id="ARBA00004141"/>
    </source>
</evidence>
<keyword evidence="3 6" id="KW-0812">Transmembrane</keyword>
<dbReference type="RefSeq" id="WP_339586997.1">
    <property type="nucleotide sequence ID" value="NZ_JBBHJZ010000002.1"/>
</dbReference>
<evidence type="ECO:0000256" key="4">
    <source>
        <dbReference type="ARBA" id="ARBA00022989"/>
    </source>
</evidence>
<accession>A0ABU8RW95</accession>
<dbReference type="InterPro" id="IPR051401">
    <property type="entry name" value="GtrA_CellWall_Glycosyl"/>
</dbReference>
<keyword evidence="4 6" id="KW-1133">Transmembrane helix</keyword>
<evidence type="ECO:0000256" key="3">
    <source>
        <dbReference type="ARBA" id="ARBA00022692"/>
    </source>
</evidence>
<dbReference type="PANTHER" id="PTHR38459">
    <property type="entry name" value="PROPHAGE BACTOPRENOL-LINKED GLUCOSE TRANSLOCASE HOMOLOG"/>
    <property type="match status" value="1"/>
</dbReference>
<organism evidence="8 9">
    <name type="scientific">Novosphingobium anseongense</name>
    <dbReference type="NCBI Taxonomy" id="3133436"/>
    <lineage>
        <taxon>Bacteria</taxon>
        <taxon>Pseudomonadati</taxon>
        <taxon>Pseudomonadota</taxon>
        <taxon>Alphaproteobacteria</taxon>
        <taxon>Sphingomonadales</taxon>
        <taxon>Sphingomonadaceae</taxon>
        <taxon>Novosphingobium</taxon>
    </lineage>
</organism>
<name>A0ABU8RW95_9SPHN</name>
<dbReference type="Proteomes" id="UP001361239">
    <property type="component" value="Unassembled WGS sequence"/>
</dbReference>
<protein>
    <submittedName>
        <fullName evidence="8">GtrA family protein</fullName>
    </submittedName>
</protein>
<evidence type="ECO:0000256" key="2">
    <source>
        <dbReference type="ARBA" id="ARBA00009399"/>
    </source>
</evidence>
<reference evidence="8 9" key="1">
    <citation type="submission" date="2024-03" db="EMBL/GenBank/DDBJ databases">
        <authorList>
            <person name="Jo J.-H."/>
        </authorList>
    </citation>
    <scope>NUCLEOTIDE SEQUENCE [LARGE SCALE GENOMIC DNA]</scope>
    <source>
        <strain evidence="8 9">PS1R-30</strain>
    </source>
</reference>
<comment type="subcellular location">
    <subcellularLocation>
        <location evidence="1">Membrane</location>
        <topology evidence="1">Multi-pass membrane protein</topology>
    </subcellularLocation>
</comment>
<evidence type="ECO:0000256" key="6">
    <source>
        <dbReference type="SAM" id="Phobius"/>
    </source>
</evidence>
<keyword evidence="5 6" id="KW-0472">Membrane</keyword>
<dbReference type="EMBL" id="JBBHJZ010000002">
    <property type="protein sequence ID" value="MEJ5977044.1"/>
    <property type="molecule type" value="Genomic_DNA"/>
</dbReference>
<proteinExistence type="inferred from homology"/>
<dbReference type="PANTHER" id="PTHR38459:SF1">
    <property type="entry name" value="PROPHAGE BACTOPRENOL-LINKED GLUCOSE TRANSLOCASE HOMOLOG"/>
    <property type="match status" value="1"/>
</dbReference>
<evidence type="ECO:0000313" key="8">
    <source>
        <dbReference type="EMBL" id="MEJ5977044.1"/>
    </source>
</evidence>